<dbReference type="GO" id="GO:0003964">
    <property type="term" value="F:RNA-directed DNA polymerase activity"/>
    <property type="evidence" value="ECO:0007669"/>
    <property type="project" value="UniProtKB-KW"/>
</dbReference>
<keyword evidence="2" id="KW-0808">Transferase</keyword>
<sequence length="254" mass="29492">MNDISLVSKKAEVVLFADDTNIFFTGNDPYQLENNVVNELSLFSDWFIANKLSLDISKTNFIVFNNTHHHVFNISINGQKLEPAKSVKFLGVIIDCKLTWQEHINHISSKIAKGIRVIGRLRHLLPKGILRTIYLTLVYPHLMYCSTVLSGTKTSYLHKLVLLQKRVIRYISLSGPRDHTSELYRSLNLLKLFDMINLKFQGRSERGCGGVTPPNIWSPVGKFSVCRQKGERERKRRGKEERRKKERRKRKERE</sequence>
<reference evidence="2" key="1">
    <citation type="submission" date="2021-10" db="EMBL/GenBank/DDBJ databases">
        <title>Tropical sea cucumber genome reveals ecological adaptation and Cuvierian tubules defense mechanism.</title>
        <authorList>
            <person name="Chen T."/>
        </authorList>
    </citation>
    <scope>NUCLEOTIDE SEQUENCE</scope>
    <source>
        <strain evidence="2">Nanhai2018</strain>
        <tissue evidence="2">Muscle</tissue>
    </source>
</reference>
<organism evidence="2 3">
    <name type="scientific">Holothuria leucospilota</name>
    <name type="common">Black long sea cucumber</name>
    <name type="synonym">Mertensiothuria leucospilota</name>
    <dbReference type="NCBI Taxonomy" id="206669"/>
    <lineage>
        <taxon>Eukaryota</taxon>
        <taxon>Metazoa</taxon>
        <taxon>Echinodermata</taxon>
        <taxon>Eleutherozoa</taxon>
        <taxon>Echinozoa</taxon>
        <taxon>Holothuroidea</taxon>
        <taxon>Aspidochirotacea</taxon>
        <taxon>Aspidochirotida</taxon>
        <taxon>Holothuriidae</taxon>
        <taxon>Holothuria</taxon>
    </lineage>
</organism>
<protein>
    <submittedName>
        <fullName evidence="2">RNA-directed DNA polymerase from mobile element jockey</fullName>
    </submittedName>
</protein>
<dbReference type="AlphaFoldDB" id="A0A9Q1BY74"/>
<dbReference type="PANTHER" id="PTHR33332">
    <property type="entry name" value="REVERSE TRANSCRIPTASE DOMAIN-CONTAINING PROTEIN"/>
    <property type="match status" value="1"/>
</dbReference>
<evidence type="ECO:0000313" key="2">
    <source>
        <dbReference type="EMBL" id="KAJ8034775.1"/>
    </source>
</evidence>
<comment type="caution">
    <text evidence="2">The sequence shown here is derived from an EMBL/GenBank/DDBJ whole genome shotgun (WGS) entry which is preliminary data.</text>
</comment>
<keyword evidence="2" id="KW-0548">Nucleotidyltransferase</keyword>
<keyword evidence="2" id="KW-0695">RNA-directed DNA polymerase</keyword>
<feature type="compositionally biased region" description="Basic and acidic residues" evidence="1">
    <location>
        <begin position="228"/>
        <end position="243"/>
    </location>
</feature>
<dbReference type="EMBL" id="JAIZAY010000010">
    <property type="protein sequence ID" value="KAJ8034775.1"/>
    <property type="molecule type" value="Genomic_DNA"/>
</dbReference>
<feature type="region of interest" description="Disordered" evidence="1">
    <location>
        <begin position="227"/>
        <end position="254"/>
    </location>
</feature>
<proteinExistence type="predicted"/>
<gene>
    <name evidence="2" type="ORF">HOLleu_21753</name>
</gene>
<keyword evidence="3" id="KW-1185">Reference proteome</keyword>
<dbReference type="OrthoDB" id="10050074at2759"/>
<dbReference type="Proteomes" id="UP001152320">
    <property type="component" value="Chromosome 10"/>
</dbReference>
<evidence type="ECO:0000256" key="1">
    <source>
        <dbReference type="SAM" id="MobiDB-lite"/>
    </source>
</evidence>
<feature type="compositionally biased region" description="Basic residues" evidence="1">
    <location>
        <begin position="244"/>
        <end position="254"/>
    </location>
</feature>
<accession>A0A9Q1BY74</accession>
<name>A0A9Q1BY74_HOLLE</name>
<evidence type="ECO:0000313" key="3">
    <source>
        <dbReference type="Proteomes" id="UP001152320"/>
    </source>
</evidence>